<dbReference type="HOGENOM" id="CLU_3168186_0_0_9"/>
<accession>W8T707</accession>
<keyword evidence="1" id="KW-0614">Plasmid</keyword>
<dbReference type="KEGG" id="eac:EAL2_808p00220"/>
<dbReference type="Proteomes" id="UP000019591">
    <property type="component" value="Plasmid EAL2_808p"/>
</dbReference>
<reference evidence="1 2" key="1">
    <citation type="journal article" date="2014" name="Genome Announc.">
        <title>Complete Genome Sequence of Amino Acid-Utilizing Eubacterium acidaminophilum al-2 (DSM 3953).</title>
        <authorList>
            <person name="Poehlein A."/>
            <person name="Andreesen J.R."/>
            <person name="Daniel R."/>
        </authorList>
    </citation>
    <scope>NUCLEOTIDE SEQUENCE [LARGE SCALE GENOMIC DNA]</scope>
    <source>
        <strain evidence="1 2">DSM 3953</strain>
        <plasmid evidence="2">Plasmid EAL2_808p</plasmid>
    </source>
</reference>
<name>W8T707_PEPAC</name>
<geneLocation type="plasmid" evidence="1 2">
    <name>EAL2_808p</name>
</geneLocation>
<evidence type="ECO:0000313" key="1">
    <source>
        <dbReference type="EMBL" id="AHM57529.1"/>
    </source>
</evidence>
<keyword evidence="2" id="KW-1185">Reference proteome</keyword>
<dbReference type="AlphaFoldDB" id="W8T707"/>
<organism evidence="1 2">
    <name type="scientific">Peptoclostridium acidaminophilum DSM 3953</name>
    <dbReference type="NCBI Taxonomy" id="1286171"/>
    <lineage>
        <taxon>Bacteria</taxon>
        <taxon>Bacillati</taxon>
        <taxon>Bacillota</taxon>
        <taxon>Clostridia</taxon>
        <taxon>Peptostreptococcales</taxon>
        <taxon>Peptoclostridiaceae</taxon>
        <taxon>Peptoclostridium</taxon>
    </lineage>
</organism>
<gene>
    <name evidence="1" type="ORF">EAL2_808p00220</name>
</gene>
<proteinExistence type="predicted"/>
<dbReference type="EMBL" id="CP007453">
    <property type="protein sequence ID" value="AHM57529.1"/>
    <property type="molecule type" value="Genomic_DNA"/>
</dbReference>
<sequence>MIMRGTLEESDYIEGYRKDAVFLKNSYSDIVHEAPPVEKADLFILKT</sequence>
<dbReference type="PATRIC" id="fig|1286171.3.peg.2199"/>
<protein>
    <submittedName>
        <fullName evidence="1">Uncharacterized protein</fullName>
    </submittedName>
</protein>
<evidence type="ECO:0000313" key="2">
    <source>
        <dbReference type="Proteomes" id="UP000019591"/>
    </source>
</evidence>